<protein>
    <submittedName>
        <fullName evidence="6">Translation elongation factor (GTPase)</fullName>
    </submittedName>
</protein>
<dbReference type="GO" id="GO:0003924">
    <property type="term" value="F:GTPase activity"/>
    <property type="evidence" value="ECO:0007669"/>
    <property type="project" value="InterPro"/>
</dbReference>
<dbReference type="NCBIfam" id="TIGR00231">
    <property type="entry name" value="small_GTP"/>
    <property type="match status" value="1"/>
</dbReference>
<dbReference type="Pfam" id="PF00679">
    <property type="entry name" value="EFG_C"/>
    <property type="match status" value="1"/>
</dbReference>
<dbReference type="OrthoDB" id="9801591at2"/>
<evidence type="ECO:0000313" key="7">
    <source>
        <dbReference type="Proteomes" id="UP000051330"/>
    </source>
</evidence>
<dbReference type="Gene3D" id="2.40.30.10">
    <property type="entry name" value="Translation factors"/>
    <property type="match status" value="1"/>
</dbReference>
<dbReference type="InterPro" id="IPR005225">
    <property type="entry name" value="Small_GTP-bd"/>
</dbReference>
<feature type="domain" description="Tr-type G" evidence="5">
    <location>
        <begin position="1"/>
        <end position="233"/>
    </location>
</feature>
<dbReference type="PANTHER" id="PTHR43261:SF1">
    <property type="entry name" value="RIBOSOME-RELEASING FACTOR 2, MITOCHONDRIAL"/>
    <property type="match status" value="1"/>
</dbReference>
<dbReference type="InterPro" id="IPR014721">
    <property type="entry name" value="Ribsml_uS5_D2-typ_fold_subgr"/>
</dbReference>
<dbReference type="SMART" id="SM00838">
    <property type="entry name" value="EFG_C"/>
    <property type="match status" value="1"/>
</dbReference>
<evidence type="ECO:0000256" key="2">
    <source>
        <dbReference type="ARBA" id="ARBA00022917"/>
    </source>
</evidence>
<dbReference type="InterPro" id="IPR027417">
    <property type="entry name" value="P-loop_NTPase"/>
</dbReference>
<dbReference type="PATRIC" id="fig|1423792.3.peg.2766"/>
<evidence type="ECO:0000256" key="4">
    <source>
        <dbReference type="ARBA" id="ARBA00023251"/>
    </source>
</evidence>
<dbReference type="SUPFAM" id="SSF52540">
    <property type="entry name" value="P-loop containing nucleoside triphosphate hydrolases"/>
    <property type="match status" value="1"/>
</dbReference>
<dbReference type="InterPro" id="IPR035650">
    <property type="entry name" value="Tet_C"/>
</dbReference>
<keyword evidence="1" id="KW-0547">Nucleotide-binding</keyword>
<dbReference type="InterPro" id="IPR035647">
    <property type="entry name" value="EFG_III/V"/>
</dbReference>
<organism evidence="6 7">
    <name type="scientific">Schleiferilactobacillus perolens DSM 12744</name>
    <dbReference type="NCBI Taxonomy" id="1423792"/>
    <lineage>
        <taxon>Bacteria</taxon>
        <taxon>Bacillati</taxon>
        <taxon>Bacillota</taxon>
        <taxon>Bacilli</taxon>
        <taxon>Lactobacillales</taxon>
        <taxon>Lactobacillaceae</taxon>
        <taxon>Schleiferilactobacillus</taxon>
    </lineage>
</organism>
<name>A0A0R1N578_9LACO</name>
<evidence type="ECO:0000313" key="6">
    <source>
        <dbReference type="EMBL" id="KRL12722.1"/>
    </source>
</evidence>
<dbReference type="Gene3D" id="3.30.230.10">
    <property type="match status" value="1"/>
</dbReference>
<dbReference type="CDD" id="cd03711">
    <property type="entry name" value="Tet_C"/>
    <property type="match status" value="1"/>
</dbReference>
<dbReference type="AlphaFoldDB" id="A0A0R1N578"/>
<dbReference type="SUPFAM" id="SSF54980">
    <property type="entry name" value="EF-G C-terminal domain-like"/>
    <property type="match status" value="2"/>
</dbReference>
<dbReference type="STRING" id="1423792.FD09_GL002703"/>
<dbReference type="GO" id="GO:0032790">
    <property type="term" value="P:ribosome disassembly"/>
    <property type="evidence" value="ECO:0007669"/>
    <property type="project" value="TreeGrafter"/>
</dbReference>
<sequence length="661" mass="72354">MKHIVTGIVAHVDAGKTTLSEALLYKTGAIHTLGRVDQGDAFLDTDAMEKKRGITIFSHQAELTYGDLALTLLDTPGHADFAAQTEEVLPVLDYAILVVSATDGIPGYTRTLWHLLARYHVPVYIFVNKMDARGADQQAVLTQLQNALSAGCTPFNLDAQDQLTEEAMENAAMQDDDVLGDYLASGELADPTIRQLVAHRQVFPVYFGSALKTKGITALLDGLVRWTRPAKPTAAFGARVFKITHDKNGERLTWVRVTGGELVARAELVPDQKANQLRVYQGTKFTVVPSVAAGEVCALTGLTDTYPGQGLGNAQDAMPAQLESVLTYAVDPQAEDISTCLAAMRELADEDPQLHVTWSASRQEIRVQIMGVIQLEVLRQMMTDRFNLNVDFVQGRILYKETITAAMEGAGHFEPLRHYAEVHLLLRPGKRGSGLIFDSTTSVETLPKNWQHQVLTSLPAKQQLGVLIGAPLTDVHVTLVTGRGSIVHTVGGDFRESSWRALRQGLMMLRAQGKCIVLEPWYDFRLTISRDQVGRAMNDIQQMSGQIDDSQDTTADDLTVLTGSAPVSEMRDYARTVNAYTHGQGSLEYTVAGYRPCHNEDEVIAAADYNPTADLDNPPGSVFVAHGAAYTVNWDKVPETMHLPYVYSSSKLTEMIFPAGS</sequence>
<dbReference type="PROSITE" id="PS51722">
    <property type="entry name" value="G_TR_2"/>
    <property type="match status" value="1"/>
</dbReference>
<reference evidence="6 7" key="1">
    <citation type="journal article" date="2015" name="Genome Announc.">
        <title>Expanding the biotechnology potential of lactobacilli through comparative genomics of 213 strains and associated genera.</title>
        <authorList>
            <person name="Sun Z."/>
            <person name="Harris H.M."/>
            <person name="McCann A."/>
            <person name="Guo C."/>
            <person name="Argimon S."/>
            <person name="Zhang W."/>
            <person name="Yang X."/>
            <person name="Jeffery I.B."/>
            <person name="Cooney J.C."/>
            <person name="Kagawa T.F."/>
            <person name="Liu W."/>
            <person name="Song Y."/>
            <person name="Salvetti E."/>
            <person name="Wrobel A."/>
            <person name="Rasinkangas P."/>
            <person name="Parkhill J."/>
            <person name="Rea M.C."/>
            <person name="O'Sullivan O."/>
            <person name="Ritari J."/>
            <person name="Douillard F.P."/>
            <person name="Paul Ross R."/>
            <person name="Yang R."/>
            <person name="Briner A.E."/>
            <person name="Felis G.E."/>
            <person name="de Vos W.M."/>
            <person name="Barrangou R."/>
            <person name="Klaenhammer T.R."/>
            <person name="Caufield P.W."/>
            <person name="Cui Y."/>
            <person name="Zhang H."/>
            <person name="O'Toole P.W."/>
        </authorList>
    </citation>
    <scope>NUCLEOTIDE SEQUENCE [LARGE SCALE GENOMIC DNA]</scope>
    <source>
        <strain evidence="6 7">DSM 12744</strain>
    </source>
</reference>
<dbReference type="PRINTS" id="PR01037">
    <property type="entry name" value="TCRTETOQM"/>
</dbReference>
<keyword evidence="3" id="KW-0342">GTP-binding</keyword>
<dbReference type="InterPro" id="IPR009000">
    <property type="entry name" value="Transl_B-barrel_sf"/>
</dbReference>
<dbReference type="EMBL" id="AZEC01000006">
    <property type="protein sequence ID" value="KRL12722.1"/>
    <property type="molecule type" value="Genomic_DNA"/>
</dbReference>
<dbReference type="PRINTS" id="PR00315">
    <property type="entry name" value="ELONGATNFCT"/>
</dbReference>
<proteinExistence type="predicted"/>
<keyword evidence="7" id="KW-1185">Reference proteome</keyword>
<dbReference type="InterPro" id="IPR005517">
    <property type="entry name" value="Transl_elong_EFG/EF2_IV"/>
</dbReference>
<dbReference type="Pfam" id="PF03764">
    <property type="entry name" value="EFG_IV"/>
    <property type="match status" value="1"/>
</dbReference>
<evidence type="ECO:0000256" key="1">
    <source>
        <dbReference type="ARBA" id="ARBA00022741"/>
    </source>
</evidence>
<dbReference type="SMART" id="SM00889">
    <property type="entry name" value="EFG_IV"/>
    <property type="match status" value="1"/>
</dbReference>
<dbReference type="GO" id="GO:0046677">
    <property type="term" value="P:response to antibiotic"/>
    <property type="evidence" value="ECO:0007669"/>
    <property type="project" value="UniProtKB-KW"/>
</dbReference>
<dbReference type="RefSeq" id="WP_057820277.1">
    <property type="nucleotide sequence ID" value="NZ_AZEC01000006.1"/>
</dbReference>
<dbReference type="PANTHER" id="PTHR43261">
    <property type="entry name" value="TRANSLATION ELONGATION FACTOR G-RELATED"/>
    <property type="match status" value="1"/>
</dbReference>
<dbReference type="InterPro" id="IPR000795">
    <property type="entry name" value="T_Tr_GTP-bd_dom"/>
</dbReference>
<dbReference type="SUPFAM" id="SSF50447">
    <property type="entry name" value="Translation proteins"/>
    <property type="match status" value="1"/>
</dbReference>
<evidence type="ECO:0000259" key="5">
    <source>
        <dbReference type="PROSITE" id="PS51722"/>
    </source>
</evidence>
<gene>
    <name evidence="6" type="ORF">FD09_GL002703</name>
</gene>
<dbReference type="GO" id="GO:0003746">
    <property type="term" value="F:translation elongation factor activity"/>
    <property type="evidence" value="ECO:0007669"/>
    <property type="project" value="UniProtKB-KW"/>
</dbReference>
<keyword evidence="4" id="KW-0046">Antibiotic resistance</keyword>
<dbReference type="InterPro" id="IPR000640">
    <property type="entry name" value="EFG_V-like"/>
</dbReference>
<keyword evidence="6" id="KW-0251">Elongation factor</keyword>
<dbReference type="InterPro" id="IPR020568">
    <property type="entry name" value="Ribosomal_Su5_D2-typ_SF"/>
</dbReference>
<dbReference type="Proteomes" id="UP000051330">
    <property type="component" value="Unassembled WGS sequence"/>
</dbReference>
<dbReference type="Gene3D" id="3.40.50.300">
    <property type="entry name" value="P-loop containing nucleotide triphosphate hydrolases"/>
    <property type="match status" value="1"/>
</dbReference>
<dbReference type="SUPFAM" id="SSF54211">
    <property type="entry name" value="Ribosomal protein S5 domain 2-like"/>
    <property type="match status" value="1"/>
</dbReference>
<dbReference type="Gene3D" id="3.30.70.240">
    <property type="match status" value="1"/>
</dbReference>
<comment type="caution">
    <text evidence="6">The sequence shown here is derived from an EMBL/GenBank/DDBJ whole genome shotgun (WGS) entry which is preliminary data.</text>
</comment>
<dbReference type="Gene3D" id="3.30.70.870">
    <property type="entry name" value="Elongation Factor G (Translational Gtpase), domain 3"/>
    <property type="match status" value="1"/>
</dbReference>
<dbReference type="GO" id="GO:0005525">
    <property type="term" value="F:GTP binding"/>
    <property type="evidence" value="ECO:0007669"/>
    <property type="project" value="UniProtKB-KW"/>
</dbReference>
<keyword evidence="2" id="KW-0648">Protein biosynthesis</keyword>
<dbReference type="Pfam" id="PF00009">
    <property type="entry name" value="GTP_EFTU"/>
    <property type="match status" value="1"/>
</dbReference>
<evidence type="ECO:0000256" key="3">
    <source>
        <dbReference type="ARBA" id="ARBA00023134"/>
    </source>
</evidence>
<accession>A0A0R1N578</accession>